<gene>
    <name evidence="2" type="ORF">CC78DRAFT_558454</name>
</gene>
<reference evidence="3" key="1">
    <citation type="journal article" date="2020" name="Stud. Mycol.">
        <title>101 Dothideomycetes genomes: A test case for predicting lifestyles and emergence of pathogens.</title>
        <authorList>
            <person name="Haridas S."/>
            <person name="Albert R."/>
            <person name="Binder M."/>
            <person name="Bloem J."/>
            <person name="LaButti K."/>
            <person name="Salamov A."/>
            <person name="Andreopoulos B."/>
            <person name="Baker S."/>
            <person name="Barry K."/>
            <person name="Bills G."/>
            <person name="Bluhm B."/>
            <person name="Cannon C."/>
            <person name="Castanera R."/>
            <person name="Culley D."/>
            <person name="Daum C."/>
            <person name="Ezra D."/>
            <person name="Gonzalez J."/>
            <person name="Henrissat B."/>
            <person name="Kuo A."/>
            <person name="Liang C."/>
            <person name="Lipzen A."/>
            <person name="Lutzoni F."/>
            <person name="Magnuson J."/>
            <person name="Mondo S."/>
            <person name="Nolan M."/>
            <person name="Ohm R."/>
            <person name="Pangilinan J."/>
            <person name="Park H.-J."/>
            <person name="Ramirez L."/>
            <person name="Alfaro M."/>
            <person name="Sun H."/>
            <person name="Tritt A."/>
            <person name="Yoshinaga Y."/>
            <person name="Zwiers L.-H."/>
            <person name="Turgeon B."/>
            <person name="Goodwin S."/>
            <person name="Spatafora J."/>
            <person name="Crous P."/>
            <person name="Grigoriev I."/>
        </authorList>
    </citation>
    <scope>NUCLEOTIDE SEQUENCE [LARGE SCALE GENOMIC DNA]</scope>
    <source>
        <strain evidence="3">CBS 304.66</strain>
    </source>
</reference>
<protein>
    <submittedName>
        <fullName evidence="2">Uncharacterized protein</fullName>
    </submittedName>
</protein>
<dbReference type="PANTHER" id="PTHR38049:SF1">
    <property type="entry name" value="PROTEIN KINASE DOMAIN-CONTAINING PROTEIN"/>
    <property type="match status" value="1"/>
</dbReference>
<proteinExistence type="predicted"/>
<evidence type="ECO:0000313" key="2">
    <source>
        <dbReference type="EMBL" id="KAF2268256.1"/>
    </source>
</evidence>
<organism evidence="2 3">
    <name type="scientific">Lojkania enalia</name>
    <dbReference type="NCBI Taxonomy" id="147567"/>
    <lineage>
        <taxon>Eukaryota</taxon>
        <taxon>Fungi</taxon>
        <taxon>Dikarya</taxon>
        <taxon>Ascomycota</taxon>
        <taxon>Pezizomycotina</taxon>
        <taxon>Dothideomycetes</taxon>
        <taxon>Pleosporomycetidae</taxon>
        <taxon>Pleosporales</taxon>
        <taxon>Pleosporales incertae sedis</taxon>
        <taxon>Lojkania</taxon>
    </lineage>
</organism>
<evidence type="ECO:0000256" key="1">
    <source>
        <dbReference type="SAM" id="SignalP"/>
    </source>
</evidence>
<sequence length="239" mass="27153">MVLDLLTIAGLPTAVGAAEAVYRQRVLDEEAESSERRAPFRLNSYYDAQSKKRGEVHNAIVVLRDGKLWLWPKDANTGLPEPRPNSFEAPHPFTGFYLPFPTKHLPNRPIPVPPVLGLVSTIPPDASHSLSPRSKQPKPKLNWIYVDKDTRELKYGARVNAREHVIGPWDWTEDKDGLTLNDEELLVVVEEKKGGYGWAVYWDPNDDRLKDLEVGKTKRVLRCSLERRSVEKSARIVVE</sequence>
<feature type="signal peptide" evidence="1">
    <location>
        <begin position="1"/>
        <end position="17"/>
    </location>
</feature>
<name>A0A9P4N954_9PLEO</name>
<dbReference type="PANTHER" id="PTHR38049">
    <property type="entry name" value="RICIN B LECTIN DOMAIN-CONTAINING PROTEIN"/>
    <property type="match status" value="1"/>
</dbReference>
<dbReference type="EMBL" id="ML986587">
    <property type="protein sequence ID" value="KAF2268256.1"/>
    <property type="molecule type" value="Genomic_DNA"/>
</dbReference>
<accession>A0A9P4N954</accession>
<keyword evidence="3" id="KW-1185">Reference proteome</keyword>
<evidence type="ECO:0000313" key="3">
    <source>
        <dbReference type="Proteomes" id="UP000800093"/>
    </source>
</evidence>
<feature type="chain" id="PRO_5040127557" evidence="1">
    <location>
        <begin position="18"/>
        <end position="239"/>
    </location>
</feature>
<dbReference type="OrthoDB" id="3928002at2759"/>
<dbReference type="AlphaFoldDB" id="A0A9P4N954"/>
<dbReference type="Proteomes" id="UP000800093">
    <property type="component" value="Unassembled WGS sequence"/>
</dbReference>
<comment type="caution">
    <text evidence="2">The sequence shown here is derived from an EMBL/GenBank/DDBJ whole genome shotgun (WGS) entry which is preliminary data.</text>
</comment>
<keyword evidence="1" id="KW-0732">Signal</keyword>